<organism evidence="2">
    <name type="scientific">uncultured Gemmatimonadaceae bacterium</name>
    <dbReference type="NCBI Taxonomy" id="246130"/>
    <lineage>
        <taxon>Bacteria</taxon>
        <taxon>Pseudomonadati</taxon>
        <taxon>Gemmatimonadota</taxon>
        <taxon>Gemmatimonadia</taxon>
        <taxon>Gemmatimonadales</taxon>
        <taxon>Gemmatimonadaceae</taxon>
        <taxon>environmental samples</taxon>
    </lineage>
</organism>
<dbReference type="EMBL" id="CADCTX010000607">
    <property type="protein sequence ID" value="CAA9332525.1"/>
    <property type="molecule type" value="Genomic_DNA"/>
</dbReference>
<evidence type="ECO:0000256" key="1">
    <source>
        <dbReference type="SAM" id="MobiDB-lite"/>
    </source>
</evidence>
<feature type="compositionally biased region" description="Basic residues" evidence="1">
    <location>
        <begin position="178"/>
        <end position="189"/>
    </location>
</feature>
<feature type="non-terminal residue" evidence="2">
    <location>
        <position position="1"/>
    </location>
</feature>
<gene>
    <name evidence="2" type="ORF">AVDCRST_MAG40-1980</name>
</gene>
<protein>
    <submittedName>
        <fullName evidence="2">Uncharacterized protein</fullName>
    </submittedName>
</protein>
<feature type="compositionally biased region" description="Basic residues" evidence="1">
    <location>
        <begin position="70"/>
        <end position="81"/>
    </location>
</feature>
<feature type="compositionally biased region" description="Basic residues" evidence="1">
    <location>
        <begin position="93"/>
        <end position="105"/>
    </location>
</feature>
<reference evidence="2" key="1">
    <citation type="submission" date="2020-02" db="EMBL/GenBank/DDBJ databases">
        <authorList>
            <person name="Meier V. D."/>
        </authorList>
    </citation>
    <scope>NUCLEOTIDE SEQUENCE</scope>
    <source>
        <strain evidence="2">AVDCRST_MAG40</strain>
    </source>
</reference>
<feature type="compositionally biased region" description="Low complexity" evidence="1">
    <location>
        <begin position="127"/>
        <end position="138"/>
    </location>
</feature>
<feature type="region of interest" description="Disordered" evidence="1">
    <location>
        <begin position="153"/>
        <end position="209"/>
    </location>
</feature>
<feature type="compositionally biased region" description="Basic and acidic residues" evidence="1">
    <location>
        <begin position="82"/>
        <end position="92"/>
    </location>
</feature>
<feature type="non-terminal residue" evidence="2">
    <location>
        <position position="209"/>
    </location>
</feature>
<sequence length="209" mass="23371">ALADLPVRAALPAAALLELARLRRRVRDRLPHRRRRAGGRRDVRPHLHQLVLHGRHEHRDGLPRVAARRRAGRGRGGGARRVHADAAADVHRARAQARLPRRPLPRRAPAERGDAARRHARDPARRVPPGGAARVRGAAARHRLSLPVPLHRPAQRLPHDVGAVLDRGAQPPADGRLPRQRPRLLRRVRRGADRRLRAAQPRALEAPRP</sequence>
<feature type="compositionally biased region" description="Basic and acidic residues" evidence="1">
    <location>
        <begin position="108"/>
        <end position="125"/>
    </location>
</feature>
<evidence type="ECO:0000313" key="2">
    <source>
        <dbReference type="EMBL" id="CAA9332525.1"/>
    </source>
</evidence>
<proteinExistence type="predicted"/>
<accession>A0A6J4LGW0</accession>
<dbReference type="AlphaFoldDB" id="A0A6J4LGW0"/>
<name>A0A6J4LGW0_9BACT</name>
<feature type="region of interest" description="Disordered" evidence="1">
    <location>
        <begin position="70"/>
        <end position="139"/>
    </location>
</feature>